<gene>
    <name evidence="9" type="ORF">KHLLAP_LOCUS10764</name>
</gene>
<dbReference type="EMBL" id="CAUWAG010000013">
    <property type="protein sequence ID" value="CAJ2510296.1"/>
    <property type="molecule type" value="Genomic_DNA"/>
</dbReference>
<name>A0AAI8VSL0_9PEZI</name>
<evidence type="ECO:0000256" key="4">
    <source>
        <dbReference type="ARBA" id="ARBA00023136"/>
    </source>
</evidence>
<protein>
    <submittedName>
        <fullName evidence="9">Uu.00g061960.m01.CDS01</fullName>
    </submittedName>
</protein>
<feature type="domain" description="Rhodopsin" evidence="8">
    <location>
        <begin position="65"/>
        <end position="184"/>
    </location>
</feature>
<feature type="transmembrane region" description="Helical" evidence="7">
    <location>
        <begin position="121"/>
        <end position="142"/>
    </location>
</feature>
<evidence type="ECO:0000256" key="3">
    <source>
        <dbReference type="ARBA" id="ARBA00022989"/>
    </source>
</evidence>
<organism evidence="9 10">
    <name type="scientific">Anthostomella pinea</name>
    <dbReference type="NCBI Taxonomy" id="933095"/>
    <lineage>
        <taxon>Eukaryota</taxon>
        <taxon>Fungi</taxon>
        <taxon>Dikarya</taxon>
        <taxon>Ascomycota</taxon>
        <taxon>Pezizomycotina</taxon>
        <taxon>Sordariomycetes</taxon>
        <taxon>Xylariomycetidae</taxon>
        <taxon>Xylariales</taxon>
        <taxon>Xylariaceae</taxon>
        <taxon>Anthostomella</taxon>
    </lineage>
</organism>
<sequence length="290" mass="32536">MLVGCFYGYGQHESTLTEHQRHEAFKSFYLCQITYKTSINLTKASILLLYLRIFSGVKWFRWTCCSPVTAAFDKTITQKTCMNNAHFWFANATWSVLTDIIVLFLPMPLVYALQIPRDQKVALVIVFTLGAFVVITSCLRITTLDIQATTTDPLYDIASTMWTIIEMNVAVICACLPQIRPLIVKLFPKLMPNSYYHSREKLNKHTTGNSFSKSHVSNQQSAGEGSWLRILPDDGVNLTSIRKGNASSTDPILQGGKGLQIQKTVQYSVEYSNNGSSRKHDSGGDDDARV</sequence>
<reference evidence="9" key="1">
    <citation type="submission" date="2023-10" db="EMBL/GenBank/DDBJ databases">
        <authorList>
            <person name="Hackl T."/>
        </authorList>
    </citation>
    <scope>NUCLEOTIDE SEQUENCE</scope>
</reference>
<keyword evidence="3 7" id="KW-1133">Transmembrane helix</keyword>
<dbReference type="GO" id="GO:0016020">
    <property type="term" value="C:membrane"/>
    <property type="evidence" value="ECO:0007669"/>
    <property type="project" value="UniProtKB-SubCell"/>
</dbReference>
<feature type="region of interest" description="Disordered" evidence="6">
    <location>
        <begin position="271"/>
        <end position="290"/>
    </location>
</feature>
<dbReference type="AlphaFoldDB" id="A0AAI8VSL0"/>
<keyword evidence="10" id="KW-1185">Reference proteome</keyword>
<evidence type="ECO:0000259" key="8">
    <source>
        <dbReference type="Pfam" id="PF20684"/>
    </source>
</evidence>
<dbReference type="InterPro" id="IPR049326">
    <property type="entry name" value="Rhodopsin_dom_fungi"/>
</dbReference>
<evidence type="ECO:0000256" key="2">
    <source>
        <dbReference type="ARBA" id="ARBA00022692"/>
    </source>
</evidence>
<dbReference type="InterPro" id="IPR052337">
    <property type="entry name" value="SAT4-like"/>
</dbReference>
<dbReference type="PANTHER" id="PTHR33048:SF55">
    <property type="entry name" value="INTEGRAL MEMBRANE PROTEIN"/>
    <property type="match status" value="1"/>
</dbReference>
<comment type="similarity">
    <text evidence="5">Belongs to the SAT4 family.</text>
</comment>
<dbReference type="Pfam" id="PF20684">
    <property type="entry name" value="Fung_rhodopsin"/>
    <property type="match status" value="2"/>
</dbReference>
<dbReference type="PANTHER" id="PTHR33048">
    <property type="entry name" value="PTH11-LIKE INTEGRAL MEMBRANE PROTEIN (AFU_ORTHOLOGUE AFUA_5G11245)"/>
    <property type="match status" value="1"/>
</dbReference>
<comment type="subcellular location">
    <subcellularLocation>
        <location evidence="1">Membrane</location>
        <topology evidence="1">Multi-pass membrane protein</topology>
    </subcellularLocation>
</comment>
<feature type="transmembrane region" description="Helical" evidence="7">
    <location>
        <begin position="92"/>
        <end position="114"/>
    </location>
</feature>
<evidence type="ECO:0000256" key="6">
    <source>
        <dbReference type="SAM" id="MobiDB-lite"/>
    </source>
</evidence>
<proteinExistence type="inferred from homology"/>
<evidence type="ECO:0000256" key="1">
    <source>
        <dbReference type="ARBA" id="ARBA00004141"/>
    </source>
</evidence>
<evidence type="ECO:0000313" key="10">
    <source>
        <dbReference type="Proteomes" id="UP001295740"/>
    </source>
</evidence>
<comment type="caution">
    <text evidence="9">The sequence shown here is derived from an EMBL/GenBank/DDBJ whole genome shotgun (WGS) entry which is preliminary data.</text>
</comment>
<evidence type="ECO:0000256" key="5">
    <source>
        <dbReference type="ARBA" id="ARBA00038359"/>
    </source>
</evidence>
<feature type="transmembrane region" description="Helical" evidence="7">
    <location>
        <begin position="154"/>
        <end position="176"/>
    </location>
</feature>
<keyword evidence="2 7" id="KW-0812">Transmembrane</keyword>
<feature type="domain" description="Rhodopsin" evidence="8">
    <location>
        <begin position="3"/>
        <end position="64"/>
    </location>
</feature>
<accession>A0AAI8VSL0</accession>
<evidence type="ECO:0000256" key="7">
    <source>
        <dbReference type="SAM" id="Phobius"/>
    </source>
</evidence>
<dbReference type="Proteomes" id="UP001295740">
    <property type="component" value="Unassembled WGS sequence"/>
</dbReference>
<keyword evidence="4 7" id="KW-0472">Membrane</keyword>
<evidence type="ECO:0000313" key="9">
    <source>
        <dbReference type="EMBL" id="CAJ2510296.1"/>
    </source>
</evidence>
<feature type="compositionally biased region" description="Basic and acidic residues" evidence="6">
    <location>
        <begin position="278"/>
        <end position="290"/>
    </location>
</feature>